<feature type="region of interest" description="Disordered" evidence="1">
    <location>
        <begin position="279"/>
        <end position="321"/>
    </location>
</feature>
<proteinExistence type="predicted"/>
<evidence type="ECO:0000313" key="4">
    <source>
        <dbReference type="Proteomes" id="UP000019226"/>
    </source>
</evidence>
<keyword evidence="4" id="KW-1185">Reference proteome</keyword>
<evidence type="ECO:0000313" key="3">
    <source>
        <dbReference type="EMBL" id="AHI20508.1"/>
    </source>
</evidence>
<sequence>MEKWALNHPELGLIELEVGYDSEFLALDPAWPEQPEDDEEITPVTAESGLKERFSALFTNPPVRARILLNGKVLHRLRTISSARYLLKDSVEEDKLTAENAGLDRAKPHLKVTSNLFNDVLEVEFRQGSDIVLFDPPAGSRGEKRRDAMESSTLKRVGFPILAGLGKGGWAIAVIILAPLVSRFVKWLLSFLPDFDITLPSLPSLPAFPQIELPTPSLPQIQLPTPNINIDINLPELPAWVELLLDYSKIWVPILIGIVVGLLALRNYKKSEETKRAWQEKQRAKVPVTTRTAAEQERGADEDERDCRAEEPETDGNSPHS</sequence>
<feature type="compositionally biased region" description="Basic and acidic residues" evidence="1">
    <location>
        <begin position="294"/>
        <end position="311"/>
    </location>
</feature>
<name>A0ABM5PRJ5_9CORY</name>
<dbReference type="RefSeq" id="WP_025387856.1">
    <property type="nucleotide sequence ID" value="NZ_CP004350.1"/>
</dbReference>
<feature type="transmembrane region" description="Helical" evidence="2">
    <location>
        <begin position="159"/>
        <end position="181"/>
    </location>
</feature>
<reference evidence="4" key="1">
    <citation type="submission" date="2013-02" db="EMBL/GenBank/DDBJ databases">
        <title>The complete genome sequence of Corynebacterium casei LMG S-19264 (=DSM 44701).</title>
        <authorList>
            <person name="Ruckert C."/>
            <person name="Albersmeier A."/>
            <person name="Kalinowski J."/>
        </authorList>
    </citation>
    <scope>NUCLEOTIDE SEQUENCE [LARGE SCALE GENOMIC DNA]</scope>
    <source>
        <strain evidence="4">LMG S-19264</strain>
    </source>
</reference>
<organism evidence="3 4">
    <name type="scientific">Corynebacterium casei LMG S-19264</name>
    <dbReference type="NCBI Taxonomy" id="1285583"/>
    <lineage>
        <taxon>Bacteria</taxon>
        <taxon>Bacillati</taxon>
        <taxon>Actinomycetota</taxon>
        <taxon>Actinomycetes</taxon>
        <taxon>Mycobacteriales</taxon>
        <taxon>Corynebacteriaceae</taxon>
        <taxon>Corynebacterium</taxon>
    </lineage>
</organism>
<keyword evidence="2" id="KW-1133">Transmembrane helix</keyword>
<dbReference type="GeneID" id="82878066"/>
<dbReference type="EMBL" id="CP004350">
    <property type="protein sequence ID" value="AHI20508.1"/>
    <property type="molecule type" value="Genomic_DNA"/>
</dbReference>
<evidence type="ECO:0000256" key="1">
    <source>
        <dbReference type="SAM" id="MobiDB-lite"/>
    </source>
</evidence>
<keyword evidence="2" id="KW-0812">Transmembrane</keyword>
<gene>
    <name evidence="3" type="ORF">CCASEI_09755</name>
</gene>
<evidence type="ECO:0000256" key="2">
    <source>
        <dbReference type="SAM" id="Phobius"/>
    </source>
</evidence>
<dbReference type="Proteomes" id="UP000019226">
    <property type="component" value="Chromosome"/>
</dbReference>
<accession>A0ABM5PRJ5</accession>
<feature type="transmembrane region" description="Helical" evidence="2">
    <location>
        <begin position="250"/>
        <end position="268"/>
    </location>
</feature>
<keyword evidence="2" id="KW-0472">Membrane</keyword>
<protein>
    <submittedName>
        <fullName evidence="3">Uncharacterized protein</fullName>
    </submittedName>
</protein>